<protein>
    <recommendedName>
        <fullName evidence="2">Ty3 transposon capsid-like protein domain-containing protein</fullName>
    </recommendedName>
</protein>
<dbReference type="EMBL" id="JANIEX010000429">
    <property type="protein sequence ID" value="KAJ3567219.1"/>
    <property type="molecule type" value="Genomic_DNA"/>
</dbReference>
<dbReference type="SUPFAM" id="SSF56672">
    <property type="entry name" value="DNA/RNA polymerases"/>
    <property type="match status" value="1"/>
</dbReference>
<evidence type="ECO:0000259" key="2">
    <source>
        <dbReference type="Pfam" id="PF19259"/>
    </source>
</evidence>
<feature type="domain" description="Ty3 transposon capsid-like protein" evidence="2">
    <location>
        <begin position="19"/>
        <end position="180"/>
    </location>
</feature>
<feature type="compositionally biased region" description="Polar residues" evidence="1">
    <location>
        <begin position="1"/>
        <end position="10"/>
    </location>
</feature>
<dbReference type="InterPro" id="IPR043502">
    <property type="entry name" value="DNA/RNA_pol_sf"/>
</dbReference>
<proteinExistence type="predicted"/>
<accession>A0AAD5VWG9</accession>
<dbReference type="PANTHER" id="PTHR15503">
    <property type="entry name" value="LDOC1 RELATED"/>
    <property type="match status" value="1"/>
</dbReference>
<dbReference type="Gene3D" id="3.10.10.10">
    <property type="entry name" value="HIV Type 1 Reverse Transcriptase, subunit A, domain 1"/>
    <property type="match status" value="1"/>
</dbReference>
<keyword evidence="4" id="KW-1185">Reference proteome</keyword>
<organism evidence="3 4">
    <name type="scientific">Leucocoprinus birnbaumii</name>
    <dbReference type="NCBI Taxonomy" id="56174"/>
    <lineage>
        <taxon>Eukaryota</taxon>
        <taxon>Fungi</taxon>
        <taxon>Dikarya</taxon>
        <taxon>Basidiomycota</taxon>
        <taxon>Agaricomycotina</taxon>
        <taxon>Agaricomycetes</taxon>
        <taxon>Agaricomycetidae</taxon>
        <taxon>Agaricales</taxon>
        <taxon>Agaricineae</taxon>
        <taxon>Agaricaceae</taxon>
        <taxon>Leucocoprinus</taxon>
    </lineage>
</organism>
<dbReference type="Proteomes" id="UP001213000">
    <property type="component" value="Unassembled WGS sequence"/>
</dbReference>
<evidence type="ECO:0000313" key="3">
    <source>
        <dbReference type="EMBL" id="KAJ3567219.1"/>
    </source>
</evidence>
<dbReference type="PANTHER" id="PTHR15503:SF22">
    <property type="entry name" value="TRANSPOSON TY3-I GAG POLYPROTEIN"/>
    <property type="match status" value="1"/>
</dbReference>
<feature type="compositionally biased region" description="Basic and acidic residues" evidence="1">
    <location>
        <begin position="195"/>
        <end position="212"/>
    </location>
</feature>
<feature type="region of interest" description="Disordered" evidence="1">
    <location>
        <begin position="195"/>
        <end position="304"/>
    </location>
</feature>
<gene>
    <name evidence="3" type="ORF">NP233_g6506</name>
</gene>
<evidence type="ECO:0000256" key="1">
    <source>
        <dbReference type="SAM" id="MobiDB-lite"/>
    </source>
</evidence>
<dbReference type="AlphaFoldDB" id="A0AAD5VWG9"/>
<feature type="compositionally biased region" description="Low complexity" evidence="1">
    <location>
        <begin position="217"/>
        <end position="266"/>
    </location>
</feature>
<feature type="region of interest" description="Disordered" evidence="1">
    <location>
        <begin position="1"/>
        <end position="23"/>
    </location>
</feature>
<reference evidence="3" key="1">
    <citation type="submission" date="2022-07" db="EMBL/GenBank/DDBJ databases">
        <title>Genome Sequence of Leucocoprinus birnbaumii.</title>
        <authorList>
            <person name="Buettner E."/>
        </authorList>
    </citation>
    <scope>NUCLEOTIDE SEQUENCE</scope>
    <source>
        <strain evidence="3">VT141</strain>
    </source>
</reference>
<name>A0AAD5VWG9_9AGAR</name>
<dbReference type="Gene3D" id="2.40.70.10">
    <property type="entry name" value="Acid Proteases"/>
    <property type="match status" value="1"/>
</dbReference>
<dbReference type="CDD" id="cd01647">
    <property type="entry name" value="RT_LTR"/>
    <property type="match status" value="1"/>
</dbReference>
<feature type="compositionally biased region" description="Basic and acidic residues" evidence="1">
    <location>
        <begin position="295"/>
        <end position="304"/>
    </location>
</feature>
<dbReference type="InterPro" id="IPR032567">
    <property type="entry name" value="RTL1-rel"/>
</dbReference>
<dbReference type="InterPro" id="IPR045358">
    <property type="entry name" value="Ty3_capsid"/>
</dbReference>
<feature type="compositionally biased region" description="Basic and acidic residues" evidence="1">
    <location>
        <begin position="12"/>
        <end position="23"/>
    </location>
</feature>
<evidence type="ECO:0000313" key="4">
    <source>
        <dbReference type="Proteomes" id="UP001213000"/>
    </source>
</evidence>
<comment type="caution">
    <text evidence="3">The sequence shown here is derived from an EMBL/GenBank/DDBJ whole genome shotgun (WGS) entry which is preliminary data.</text>
</comment>
<feature type="compositionally biased region" description="Low complexity" evidence="1">
    <location>
        <begin position="273"/>
        <end position="290"/>
    </location>
</feature>
<sequence>MEALTNNMAPHQSKEKLNKARVPDTFDGSDPKKLDTFITQCQLYFHTHLAYYCQDVQKVNFPMTYLTGTALDWFDVILEQENEGNHYEYLNNWNLFEQELHTNFGIANPTQEAAKLLNTLKMKHSNTITNYNTKFMQYATKLHWGDEVLCYRYYKGLPPCIQDPMCSWETGKPQTYSEMKIVAARLDARFWEQDREKTHAHTAEKEAAESSDCKQQNNKPATSSSNNNSSNRPTNSASSRNRSNPGSSNTSNTNSSNTNNCTSAPSVATSNTSKLSGGSQTSSGSSSNSSCPAAKKPDLTDKLGKDSKLTNSDFVWKHSLPTTSVSPIKLWLFDRSSNSYITESVNLPITFPTGECISMDFYVSQLNSFCPVILGHNWLTCYNPLIDWVTGSILFQLHLPENPAISSCVTPVSSETLSSSSAALPLVDAVPSSVNSACPQISLINAAAFLHTSRLPGLVNFHLNVSSSSTSTASTQVSDDSVDLSKILEEYHEFADVFSKTRADTLTPHRPYDLKINLEDGSQPLVGTIYSLSPSKLEALCKFIDEHLSIGFIRPTSSPHGAPVFFVRKKDGSLCLCTNFHGLNRITKKDWYPLPLISDLLNSPHKARIYTKIDLWHACD</sequence>
<dbReference type="InterPro" id="IPR021109">
    <property type="entry name" value="Peptidase_aspartic_dom_sf"/>
</dbReference>
<dbReference type="Pfam" id="PF19259">
    <property type="entry name" value="Ty3_capsid"/>
    <property type="match status" value="1"/>
</dbReference>